<dbReference type="AlphaFoldDB" id="A0A1G5ZI29"/>
<organism evidence="5 6">
    <name type="scientific">Mesorhizobium qingshengii</name>
    <dbReference type="NCBI Taxonomy" id="1165689"/>
    <lineage>
        <taxon>Bacteria</taxon>
        <taxon>Pseudomonadati</taxon>
        <taxon>Pseudomonadota</taxon>
        <taxon>Alphaproteobacteria</taxon>
        <taxon>Hyphomicrobiales</taxon>
        <taxon>Phyllobacteriaceae</taxon>
        <taxon>Mesorhizobium</taxon>
    </lineage>
</organism>
<dbReference type="SFLD" id="SFLDG01129">
    <property type="entry name" value="C1.5:_HAD__Beta-PGM__Phosphata"/>
    <property type="match status" value="1"/>
</dbReference>
<dbReference type="SUPFAM" id="SSF56784">
    <property type="entry name" value="HAD-like"/>
    <property type="match status" value="1"/>
</dbReference>
<dbReference type="STRING" id="1165689.SAMN02927914_05121"/>
<dbReference type="CDD" id="cd07526">
    <property type="entry name" value="HAD_BPGM_like"/>
    <property type="match status" value="1"/>
</dbReference>
<name>A0A1G5ZI29_9HYPH</name>
<sequence length="228" mass="24305">MAPELVIFDCDGVLVDSEALSVSALIGMIKLAGGSVSEDTAYEHFLGKSMKSVREILGRDFGLDITDRHLTEMRVELMRRFREELKPIPGVTEMLPKLGLPFCVASSGTLDRIRYALDVTGLLGLMEPHLFSAGMVAKGKPAPDLFLHAAASMRAQPRKCVVVEDSPAGIAAARAAGMRVLAFTGGSHAGNNPTLKARLASSEPDFIFADMLQLPDLIAGLGARVKAS</sequence>
<dbReference type="OrthoDB" id="9797743at2"/>
<dbReference type="InterPro" id="IPR036412">
    <property type="entry name" value="HAD-like_sf"/>
</dbReference>
<dbReference type="InterPro" id="IPR023198">
    <property type="entry name" value="PGP-like_dom2"/>
</dbReference>
<comment type="cofactor">
    <cofactor evidence="1">
        <name>Mg(2+)</name>
        <dbReference type="ChEBI" id="CHEBI:18420"/>
    </cofactor>
</comment>
<dbReference type="GO" id="GO:0003824">
    <property type="term" value="F:catalytic activity"/>
    <property type="evidence" value="ECO:0007669"/>
    <property type="project" value="UniProtKB-ARBA"/>
</dbReference>
<evidence type="ECO:0000256" key="4">
    <source>
        <dbReference type="ARBA" id="ARBA00022842"/>
    </source>
</evidence>
<dbReference type="InterPro" id="IPR051600">
    <property type="entry name" value="Beta-PGM-like"/>
</dbReference>
<evidence type="ECO:0000313" key="5">
    <source>
        <dbReference type="EMBL" id="SDA94206.1"/>
    </source>
</evidence>
<dbReference type="NCBIfam" id="TIGR01509">
    <property type="entry name" value="HAD-SF-IA-v3"/>
    <property type="match status" value="1"/>
</dbReference>
<dbReference type="PANTHER" id="PTHR46193">
    <property type="entry name" value="6-PHOSPHOGLUCONATE PHOSPHATASE"/>
    <property type="match status" value="1"/>
</dbReference>
<proteinExistence type="inferred from homology"/>
<dbReference type="SFLD" id="SFLDS00003">
    <property type="entry name" value="Haloacid_Dehalogenase"/>
    <property type="match status" value="1"/>
</dbReference>
<dbReference type="Gene3D" id="1.10.150.240">
    <property type="entry name" value="Putative phosphatase, domain 2"/>
    <property type="match status" value="1"/>
</dbReference>
<evidence type="ECO:0000313" key="6">
    <source>
        <dbReference type="Proteomes" id="UP000198588"/>
    </source>
</evidence>
<dbReference type="Proteomes" id="UP000198588">
    <property type="component" value="Unassembled WGS sequence"/>
</dbReference>
<keyword evidence="4" id="KW-0460">Magnesium</keyword>
<dbReference type="InterPro" id="IPR006439">
    <property type="entry name" value="HAD-SF_hydro_IA"/>
</dbReference>
<protein>
    <submittedName>
        <fullName evidence="5">Haloacid dehalogenase superfamily, subfamily IA, variant 3 with third motif having DD or ED/haloacid dehalogenase superfamily, subfamily IA, variant 1 with third motif having Dx(3-4)D or Dx(3-4)E</fullName>
    </submittedName>
</protein>
<dbReference type="Pfam" id="PF00702">
    <property type="entry name" value="Hydrolase"/>
    <property type="match status" value="1"/>
</dbReference>
<keyword evidence="3" id="KW-0479">Metal-binding</keyword>
<dbReference type="Gene3D" id="3.40.50.1000">
    <property type="entry name" value="HAD superfamily/HAD-like"/>
    <property type="match status" value="1"/>
</dbReference>
<dbReference type="RefSeq" id="WP_091583989.1">
    <property type="nucleotide sequence ID" value="NZ_FMXM01000020.1"/>
</dbReference>
<evidence type="ECO:0000256" key="3">
    <source>
        <dbReference type="ARBA" id="ARBA00022723"/>
    </source>
</evidence>
<evidence type="ECO:0000256" key="2">
    <source>
        <dbReference type="ARBA" id="ARBA00006171"/>
    </source>
</evidence>
<reference evidence="5 6" key="1">
    <citation type="submission" date="2016-10" db="EMBL/GenBank/DDBJ databases">
        <authorList>
            <person name="de Groot N.N."/>
        </authorList>
    </citation>
    <scope>NUCLEOTIDE SEQUENCE [LARGE SCALE GENOMIC DNA]</scope>
    <source>
        <strain evidence="5 6">CGMCC 1.12097</strain>
    </source>
</reference>
<gene>
    <name evidence="5" type="ORF">SAMN02927914_05121</name>
</gene>
<dbReference type="GO" id="GO:0046872">
    <property type="term" value="F:metal ion binding"/>
    <property type="evidence" value="ECO:0007669"/>
    <property type="project" value="UniProtKB-KW"/>
</dbReference>
<accession>A0A1G5ZI29</accession>
<dbReference type="PANTHER" id="PTHR46193:SF10">
    <property type="entry name" value="6-PHOSPHOGLUCONATE PHOSPHATASE"/>
    <property type="match status" value="1"/>
</dbReference>
<dbReference type="SFLD" id="SFLDG01135">
    <property type="entry name" value="C1.5.6:_HAD__Beta-PGM__Phospha"/>
    <property type="match status" value="1"/>
</dbReference>
<evidence type="ECO:0000256" key="1">
    <source>
        <dbReference type="ARBA" id="ARBA00001946"/>
    </source>
</evidence>
<comment type="similarity">
    <text evidence="2">Belongs to the HAD-like hydrolase superfamily. CbbY/CbbZ/Gph/YieH family.</text>
</comment>
<dbReference type="InterPro" id="IPR023214">
    <property type="entry name" value="HAD_sf"/>
</dbReference>
<dbReference type="EMBL" id="FMXM01000020">
    <property type="protein sequence ID" value="SDA94206.1"/>
    <property type="molecule type" value="Genomic_DNA"/>
</dbReference>